<sequence length="105" mass="11279">MQSYAARTWSWRAVSEVALAPKLVVSLVLSVAAAADEDLVGIDLPKPLLPEPRRRLHASAIGAIILAALIVVALVSVISYVCCCRTPDDGDAVVRRSDMELARRV</sequence>
<feature type="chain" id="PRO_5042172409" evidence="2">
    <location>
        <begin position="36"/>
        <end position="105"/>
    </location>
</feature>
<dbReference type="AlphaFoldDB" id="A0AAD8SKD9"/>
<name>A0AAD8SKD9_LOLMU</name>
<keyword evidence="1" id="KW-0472">Membrane</keyword>
<proteinExistence type="predicted"/>
<protein>
    <submittedName>
        <fullName evidence="3">Uncharacterized protein</fullName>
    </submittedName>
</protein>
<evidence type="ECO:0000313" key="4">
    <source>
        <dbReference type="Proteomes" id="UP001231189"/>
    </source>
</evidence>
<keyword evidence="1" id="KW-1133">Transmembrane helix</keyword>
<evidence type="ECO:0000313" key="3">
    <source>
        <dbReference type="EMBL" id="KAK1653214.1"/>
    </source>
</evidence>
<dbReference type="EMBL" id="JAUUTY010000004">
    <property type="protein sequence ID" value="KAK1653214.1"/>
    <property type="molecule type" value="Genomic_DNA"/>
</dbReference>
<keyword evidence="4" id="KW-1185">Reference proteome</keyword>
<keyword evidence="1" id="KW-0812">Transmembrane</keyword>
<feature type="transmembrane region" description="Helical" evidence="1">
    <location>
        <begin position="58"/>
        <end position="81"/>
    </location>
</feature>
<evidence type="ECO:0000256" key="2">
    <source>
        <dbReference type="SAM" id="SignalP"/>
    </source>
</evidence>
<organism evidence="3 4">
    <name type="scientific">Lolium multiflorum</name>
    <name type="common">Italian ryegrass</name>
    <name type="synonym">Lolium perenne subsp. multiflorum</name>
    <dbReference type="NCBI Taxonomy" id="4521"/>
    <lineage>
        <taxon>Eukaryota</taxon>
        <taxon>Viridiplantae</taxon>
        <taxon>Streptophyta</taxon>
        <taxon>Embryophyta</taxon>
        <taxon>Tracheophyta</taxon>
        <taxon>Spermatophyta</taxon>
        <taxon>Magnoliopsida</taxon>
        <taxon>Liliopsida</taxon>
        <taxon>Poales</taxon>
        <taxon>Poaceae</taxon>
        <taxon>BOP clade</taxon>
        <taxon>Pooideae</taxon>
        <taxon>Poodae</taxon>
        <taxon>Poeae</taxon>
        <taxon>Poeae Chloroplast Group 2 (Poeae type)</taxon>
        <taxon>Loliodinae</taxon>
        <taxon>Loliinae</taxon>
        <taxon>Lolium</taxon>
    </lineage>
</organism>
<keyword evidence="2" id="KW-0732">Signal</keyword>
<accession>A0AAD8SKD9</accession>
<feature type="signal peptide" evidence="2">
    <location>
        <begin position="1"/>
        <end position="35"/>
    </location>
</feature>
<gene>
    <name evidence="3" type="ORF">QYE76_071019</name>
</gene>
<evidence type="ECO:0000256" key="1">
    <source>
        <dbReference type="SAM" id="Phobius"/>
    </source>
</evidence>
<reference evidence="3" key="1">
    <citation type="submission" date="2023-07" db="EMBL/GenBank/DDBJ databases">
        <title>A chromosome-level genome assembly of Lolium multiflorum.</title>
        <authorList>
            <person name="Chen Y."/>
            <person name="Copetti D."/>
            <person name="Kolliker R."/>
            <person name="Studer B."/>
        </authorList>
    </citation>
    <scope>NUCLEOTIDE SEQUENCE</scope>
    <source>
        <strain evidence="3">02402/16</strain>
        <tissue evidence="3">Leaf</tissue>
    </source>
</reference>
<dbReference type="Proteomes" id="UP001231189">
    <property type="component" value="Unassembled WGS sequence"/>
</dbReference>
<comment type="caution">
    <text evidence="3">The sequence shown here is derived from an EMBL/GenBank/DDBJ whole genome shotgun (WGS) entry which is preliminary data.</text>
</comment>